<feature type="compositionally biased region" description="Pro residues" evidence="1">
    <location>
        <begin position="187"/>
        <end position="201"/>
    </location>
</feature>
<dbReference type="NCBIfam" id="TIGR03354">
    <property type="entry name" value="VI_FHA"/>
    <property type="match status" value="1"/>
</dbReference>
<feature type="region of interest" description="Disordered" evidence="1">
    <location>
        <begin position="176"/>
        <end position="207"/>
    </location>
</feature>
<keyword evidence="4" id="KW-1185">Reference proteome</keyword>
<dbReference type="SUPFAM" id="SSF49879">
    <property type="entry name" value="SMAD/FHA domain"/>
    <property type="match status" value="1"/>
</dbReference>
<comment type="caution">
    <text evidence="3">The sequence shown here is derived from an EMBL/GenBank/DDBJ whole genome shotgun (WGS) entry which is preliminary data.</text>
</comment>
<dbReference type="InterPro" id="IPR000253">
    <property type="entry name" value="FHA_dom"/>
</dbReference>
<name>A0ABN0X9Q8_9ALTE</name>
<feature type="domain" description="FHA" evidence="2">
    <location>
        <begin position="28"/>
        <end position="78"/>
    </location>
</feature>
<dbReference type="InterPro" id="IPR017735">
    <property type="entry name" value="T6SS_FHA"/>
</dbReference>
<accession>A0ABN0X9Q8</accession>
<dbReference type="EMBL" id="BAAAEI010000012">
    <property type="protein sequence ID" value="GAA0358810.1"/>
    <property type="molecule type" value="Genomic_DNA"/>
</dbReference>
<dbReference type="CDD" id="cd00060">
    <property type="entry name" value="FHA"/>
    <property type="match status" value="1"/>
</dbReference>
<protein>
    <recommendedName>
        <fullName evidence="2">FHA domain-containing protein</fullName>
    </recommendedName>
</protein>
<proteinExistence type="predicted"/>
<dbReference type="Gene3D" id="2.60.200.20">
    <property type="match status" value="1"/>
</dbReference>
<evidence type="ECO:0000256" key="1">
    <source>
        <dbReference type="SAM" id="MobiDB-lite"/>
    </source>
</evidence>
<reference evidence="3 4" key="1">
    <citation type="journal article" date="2019" name="Int. J. Syst. Evol. Microbiol.">
        <title>The Global Catalogue of Microorganisms (GCM) 10K type strain sequencing project: providing services to taxonomists for standard genome sequencing and annotation.</title>
        <authorList>
            <consortium name="The Broad Institute Genomics Platform"/>
            <consortium name="The Broad Institute Genome Sequencing Center for Infectious Disease"/>
            <person name="Wu L."/>
            <person name="Ma J."/>
        </authorList>
    </citation>
    <scope>NUCLEOTIDE SEQUENCE [LARGE SCALE GENOMIC DNA]</scope>
    <source>
        <strain evidence="3 4">JCM 13378</strain>
    </source>
</reference>
<dbReference type="Pfam" id="PF20232">
    <property type="entry name" value="T6SS_FHA_C"/>
    <property type="match status" value="1"/>
</dbReference>
<organism evidence="3 4">
    <name type="scientific">Bowmanella denitrificans</name>
    <dbReference type="NCBI Taxonomy" id="366582"/>
    <lineage>
        <taxon>Bacteria</taxon>
        <taxon>Pseudomonadati</taxon>
        <taxon>Pseudomonadota</taxon>
        <taxon>Gammaproteobacteria</taxon>
        <taxon>Alteromonadales</taxon>
        <taxon>Alteromonadaceae</taxon>
        <taxon>Bowmanella</taxon>
    </lineage>
</organism>
<dbReference type="InterPro" id="IPR046883">
    <property type="entry name" value="T6SS_FHA_C"/>
</dbReference>
<evidence type="ECO:0000313" key="4">
    <source>
        <dbReference type="Proteomes" id="UP001501757"/>
    </source>
</evidence>
<dbReference type="SMART" id="SM00240">
    <property type="entry name" value="FHA"/>
    <property type="match status" value="1"/>
</dbReference>
<sequence>MSLKLEIISYQKESTAQPAAISLDSGGINIGRDRSNDWCLTDPDRILSKQHCRVEKSPDGYLLFDLSTNGVFLNQSLQAIGKGNSVKLKDGDHFKISDYEIRVGIEAGAQPDQSAFSMPDNHSATYQQNIQDVNEEADWHQLLQPQIQSMPDNEETAVEMPELAQSHYDAPSVGISIPEDWSMQDTPEPPQKVTTPPPPPEQATSNAAAPTDDLIKAFLSGAGLPATDGLSTDPQQFMTELGSLFRCMTKGMIGVLAARGDIKGEFRLAQTMIKPTENNPLKFSLNVEEAMQSLISKRGSGYMAAEPAFDEAFEDLKTHQMAMLAGMQNALQSLLNTFNPQRIEQSDKQSSGVSKLLGSRKSAYWDNYVLLYKTLCRDGEDDVQNLFGRDFAKAYEQQIKKQRQ</sequence>
<dbReference type="PROSITE" id="PS50006">
    <property type="entry name" value="FHA_DOMAIN"/>
    <property type="match status" value="1"/>
</dbReference>
<dbReference type="RefSeq" id="WP_343845123.1">
    <property type="nucleotide sequence ID" value="NZ_BAAAEI010000012.1"/>
</dbReference>
<evidence type="ECO:0000259" key="2">
    <source>
        <dbReference type="PROSITE" id="PS50006"/>
    </source>
</evidence>
<dbReference type="InterPro" id="IPR008984">
    <property type="entry name" value="SMAD_FHA_dom_sf"/>
</dbReference>
<dbReference type="Pfam" id="PF00498">
    <property type="entry name" value="FHA"/>
    <property type="match status" value="1"/>
</dbReference>
<evidence type="ECO:0000313" key="3">
    <source>
        <dbReference type="EMBL" id="GAA0358810.1"/>
    </source>
</evidence>
<gene>
    <name evidence="3" type="ORF">GCM10009092_23770</name>
</gene>
<dbReference type="Proteomes" id="UP001501757">
    <property type="component" value="Unassembled WGS sequence"/>
</dbReference>